<dbReference type="Proteomes" id="UP000184536">
    <property type="component" value="Unassembled WGS sequence"/>
</dbReference>
<feature type="transmembrane region" description="Helical" evidence="7">
    <location>
        <begin position="262"/>
        <end position="281"/>
    </location>
</feature>
<evidence type="ECO:0000256" key="1">
    <source>
        <dbReference type="ARBA" id="ARBA00004651"/>
    </source>
</evidence>
<dbReference type="PANTHER" id="PTHR23517">
    <property type="entry name" value="RESISTANCE PROTEIN MDTM, PUTATIVE-RELATED-RELATED"/>
    <property type="match status" value="1"/>
</dbReference>
<dbReference type="InterPro" id="IPR036259">
    <property type="entry name" value="MFS_trans_sf"/>
</dbReference>
<gene>
    <name evidence="10" type="ORF">SAMN02745975_02930</name>
</gene>
<keyword evidence="6 7" id="KW-0472">Membrane</keyword>
<proteinExistence type="predicted"/>
<feature type="transmembrane region" description="Helical" evidence="7">
    <location>
        <begin position="161"/>
        <end position="178"/>
    </location>
</feature>
<protein>
    <submittedName>
        <fullName evidence="10">Predicted arabinose efflux permease, MFS family</fullName>
    </submittedName>
</protein>
<dbReference type="Gene3D" id="1.20.1250.20">
    <property type="entry name" value="MFS general substrate transporter like domains"/>
    <property type="match status" value="1"/>
</dbReference>
<feature type="domain" description="Major facilitator superfamily (MFS) profile" evidence="9">
    <location>
        <begin position="1"/>
        <end position="378"/>
    </location>
</feature>
<dbReference type="InterPro" id="IPR011701">
    <property type="entry name" value="MFS"/>
</dbReference>
<comment type="subcellular location">
    <subcellularLocation>
        <location evidence="1">Cell membrane</location>
        <topology evidence="1">Multi-pass membrane protein</topology>
    </subcellularLocation>
</comment>
<evidence type="ECO:0000256" key="3">
    <source>
        <dbReference type="ARBA" id="ARBA00022475"/>
    </source>
</evidence>
<dbReference type="AlphaFoldDB" id="A0A1M6MC04"/>
<dbReference type="Pfam" id="PF07690">
    <property type="entry name" value="MFS_1"/>
    <property type="match status" value="1"/>
</dbReference>
<accession>A0A1M6MC04</accession>
<dbReference type="STRING" id="1121919.SAMN02745975_02930"/>
<keyword evidence="11" id="KW-1185">Reference proteome</keyword>
<feature type="chain" id="PRO_5039244038" evidence="8">
    <location>
        <begin position="23"/>
        <end position="388"/>
    </location>
</feature>
<feature type="transmembrane region" description="Helical" evidence="7">
    <location>
        <begin position="131"/>
        <end position="155"/>
    </location>
</feature>
<dbReference type="EMBL" id="FQZV01000043">
    <property type="protein sequence ID" value="SHJ80900.1"/>
    <property type="molecule type" value="Genomic_DNA"/>
</dbReference>
<evidence type="ECO:0000256" key="4">
    <source>
        <dbReference type="ARBA" id="ARBA00022692"/>
    </source>
</evidence>
<keyword evidence="2" id="KW-0813">Transport</keyword>
<evidence type="ECO:0000256" key="5">
    <source>
        <dbReference type="ARBA" id="ARBA00022989"/>
    </source>
</evidence>
<evidence type="ECO:0000259" key="9">
    <source>
        <dbReference type="PROSITE" id="PS50850"/>
    </source>
</evidence>
<evidence type="ECO:0000313" key="10">
    <source>
        <dbReference type="EMBL" id="SHJ80900.1"/>
    </source>
</evidence>
<name>A0A1M6MC04_9FIRM</name>
<keyword evidence="3" id="KW-1003">Cell membrane</keyword>
<evidence type="ECO:0000313" key="11">
    <source>
        <dbReference type="Proteomes" id="UP000184536"/>
    </source>
</evidence>
<sequence length="388" mass="40737">MNKTMLRFVVLSISFLSMATTAASPALGDISMVFSDASPNKIMLIVSLPALLIIPFTLLCGKLSGFIPKRNLLFFGLILFLIGGVGPSFFNNLDIILVFRAILGVGMGFIMPLSTGLIADFFEGHERGAMMGYQSAIVNIGGVVTSLIAGFLSAVDWHYTFYVYCIGLAVLMITFFKLPEPKKVEYASTEKTTLGGTVYSISLILMLYGMLIFSFFTNTAILITSENLGNAASAGIVITMMMAGGLVAGIIFGGVFKSLKQFTIPSSVILTGLSFILLSYAQGFNLILAAALAMGIGFGTTMPCVMINVAAAVPKSATTLALAVAMSAMSLGQFVSPFALSALGNLLGNTGGRFTFLLCGVGISIGGLAILVKSIKPVEAAEPGKGRY</sequence>
<organism evidence="10 11">
    <name type="scientific">Geosporobacter subterraneus DSM 17957</name>
    <dbReference type="NCBI Taxonomy" id="1121919"/>
    <lineage>
        <taxon>Bacteria</taxon>
        <taxon>Bacillati</taxon>
        <taxon>Bacillota</taxon>
        <taxon>Clostridia</taxon>
        <taxon>Peptostreptococcales</taxon>
        <taxon>Thermotaleaceae</taxon>
        <taxon>Geosporobacter</taxon>
    </lineage>
</organism>
<feature type="transmembrane region" description="Helical" evidence="7">
    <location>
        <begin position="354"/>
        <end position="372"/>
    </location>
</feature>
<dbReference type="InterPro" id="IPR050171">
    <property type="entry name" value="MFS_Transporters"/>
</dbReference>
<feature type="transmembrane region" description="Helical" evidence="7">
    <location>
        <begin position="198"/>
        <end position="223"/>
    </location>
</feature>
<dbReference type="CDD" id="cd17473">
    <property type="entry name" value="MFS_arabinose_efflux_permease_like"/>
    <property type="match status" value="1"/>
</dbReference>
<dbReference type="GO" id="GO:0005886">
    <property type="term" value="C:plasma membrane"/>
    <property type="evidence" value="ECO:0007669"/>
    <property type="project" value="UniProtKB-SubCell"/>
</dbReference>
<keyword evidence="8" id="KW-0732">Signal</keyword>
<evidence type="ECO:0000256" key="8">
    <source>
        <dbReference type="SAM" id="SignalP"/>
    </source>
</evidence>
<feature type="transmembrane region" description="Helical" evidence="7">
    <location>
        <begin position="287"/>
        <end position="313"/>
    </location>
</feature>
<dbReference type="SUPFAM" id="SSF103473">
    <property type="entry name" value="MFS general substrate transporter"/>
    <property type="match status" value="1"/>
</dbReference>
<feature type="transmembrane region" description="Helical" evidence="7">
    <location>
        <begin position="235"/>
        <end position="255"/>
    </location>
</feature>
<dbReference type="PROSITE" id="PS50850">
    <property type="entry name" value="MFS"/>
    <property type="match status" value="1"/>
</dbReference>
<reference evidence="11" key="1">
    <citation type="submission" date="2016-11" db="EMBL/GenBank/DDBJ databases">
        <authorList>
            <person name="Varghese N."/>
            <person name="Submissions S."/>
        </authorList>
    </citation>
    <scope>NUCLEOTIDE SEQUENCE [LARGE SCALE GENOMIC DNA]</scope>
    <source>
        <strain evidence="11">DSM 17957</strain>
    </source>
</reference>
<evidence type="ECO:0000256" key="7">
    <source>
        <dbReference type="SAM" id="Phobius"/>
    </source>
</evidence>
<dbReference type="OrthoDB" id="2963740at2"/>
<dbReference type="GO" id="GO:0022857">
    <property type="term" value="F:transmembrane transporter activity"/>
    <property type="evidence" value="ECO:0007669"/>
    <property type="project" value="InterPro"/>
</dbReference>
<evidence type="ECO:0000256" key="6">
    <source>
        <dbReference type="ARBA" id="ARBA00023136"/>
    </source>
</evidence>
<feature type="signal peptide" evidence="8">
    <location>
        <begin position="1"/>
        <end position="22"/>
    </location>
</feature>
<keyword evidence="5 7" id="KW-1133">Transmembrane helix</keyword>
<keyword evidence="4 7" id="KW-0812">Transmembrane</keyword>
<dbReference type="PANTHER" id="PTHR23517:SF2">
    <property type="entry name" value="MULTIDRUG RESISTANCE PROTEIN MDTH"/>
    <property type="match status" value="1"/>
</dbReference>
<feature type="transmembrane region" description="Helical" evidence="7">
    <location>
        <begin position="42"/>
        <end position="60"/>
    </location>
</feature>
<feature type="transmembrane region" description="Helical" evidence="7">
    <location>
        <begin position="96"/>
        <end position="119"/>
    </location>
</feature>
<feature type="transmembrane region" description="Helical" evidence="7">
    <location>
        <begin position="320"/>
        <end position="342"/>
    </location>
</feature>
<feature type="transmembrane region" description="Helical" evidence="7">
    <location>
        <begin position="72"/>
        <end position="90"/>
    </location>
</feature>
<dbReference type="InterPro" id="IPR020846">
    <property type="entry name" value="MFS_dom"/>
</dbReference>
<evidence type="ECO:0000256" key="2">
    <source>
        <dbReference type="ARBA" id="ARBA00022448"/>
    </source>
</evidence>
<dbReference type="RefSeq" id="WP_110941980.1">
    <property type="nucleotide sequence ID" value="NZ_FQZV01000043.1"/>
</dbReference>